<evidence type="ECO:0000313" key="3">
    <source>
        <dbReference type="Proteomes" id="UP000518887"/>
    </source>
</evidence>
<dbReference type="InterPro" id="IPR008984">
    <property type="entry name" value="SMAD_FHA_dom_sf"/>
</dbReference>
<organism evidence="2 3">
    <name type="scientific">Treponema ruminis</name>
    <dbReference type="NCBI Taxonomy" id="744515"/>
    <lineage>
        <taxon>Bacteria</taxon>
        <taxon>Pseudomonadati</taxon>
        <taxon>Spirochaetota</taxon>
        <taxon>Spirochaetia</taxon>
        <taxon>Spirochaetales</taxon>
        <taxon>Treponemataceae</taxon>
        <taxon>Treponema</taxon>
    </lineage>
</organism>
<dbReference type="RefSeq" id="WP_184657499.1">
    <property type="nucleotide sequence ID" value="NZ_CP031518.1"/>
</dbReference>
<dbReference type="Pfam" id="PF00498">
    <property type="entry name" value="FHA"/>
    <property type="match status" value="1"/>
</dbReference>
<keyword evidence="3" id="KW-1185">Reference proteome</keyword>
<feature type="domain" description="FHA" evidence="1">
    <location>
        <begin position="42"/>
        <end position="91"/>
    </location>
</feature>
<evidence type="ECO:0000259" key="1">
    <source>
        <dbReference type="PROSITE" id="PS50006"/>
    </source>
</evidence>
<proteinExistence type="predicted"/>
<dbReference type="SMART" id="SM00240">
    <property type="entry name" value="FHA"/>
    <property type="match status" value="1"/>
</dbReference>
<dbReference type="Gene3D" id="2.60.200.20">
    <property type="match status" value="1"/>
</dbReference>
<comment type="caution">
    <text evidence="2">The sequence shown here is derived from an EMBL/GenBank/DDBJ whole genome shotgun (WGS) entry which is preliminary data.</text>
</comment>
<dbReference type="InterPro" id="IPR050923">
    <property type="entry name" value="Cell_Proc_Reg/RNA_Proc"/>
</dbReference>
<dbReference type="EMBL" id="JACHFQ010000002">
    <property type="protein sequence ID" value="MBB5225325.1"/>
    <property type="molecule type" value="Genomic_DNA"/>
</dbReference>
<gene>
    <name evidence="2" type="ORF">HNP76_000669</name>
</gene>
<sequence>MANDTTIATSSPIGQHLEKVAEGAPVSYLMFNQKRISLVAKMTIGRSPECSIVIDNKLASRFHATIQKIRDAYFLKDEKSTNGTFLNGHRIPADKYVKLNPGDKITVGATTLVMS</sequence>
<dbReference type="AlphaFoldDB" id="A0A7W8G7Q7"/>
<protein>
    <submittedName>
        <fullName evidence="2">PSer/pThr/pTyr-binding forkhead associated (FHA) protein</fullName>
    </submittedName>
</protein>
<dbReference type="CDD" id="cd00060">
    <property type="entry name" value="FHA"/>
    <property type="match status" value="1"/>
</dbReference>
<evidence type="ECO:0000313" key="2">
    <source>
        <dbReference type="EMBL" id="MBB5225325.1"/>
    </source>
</evidence>
<dbReference type="Proteomes" id="UP000518887">
    <property type="component" value="Unassembled WGS sequence"/>
</dbReference>
<name>A0A7W8G7Q7_9SPIR</name>
<dbReference type="PROSITE" id="PS50006">
    <property type="entry name" value="FHA_DOMAIN"/>
    <property type="match status" value="1"/>
</dbReference>
<reference evidence="2 3" key="1">
    <citation type="submission" date="2020-08" db="EMBL/GenBank/DDBJ databases">
        <title>Genomic Encyclopedia of Type Strains, Phase IV (KMG-IV): sequencing the most valuable type-strain genomes for metagenomic binning, comparative biology and taxonomic classification.</title>
        <authorList>
            <person name="Goeker M."/>
        </authorList>
    </citation>
    <scope>NUCLEOTIDE SEQUENCE [LARGE SCALE GENOMIC DNA]</scope>
    <source>
        <strain evidence="2 3">DSM 103462</strain>
    </source>
</reference>
<dbReference type="PANTHER" id="PTHR23308">
    <property type="entry name" value="NUCLEAR INHIBITOR OF PROTEIN PHOSPHATASE-1"/>
    <property type="match status" value="1"/>
</dbReference>
<dbReference type="SUPFAM" id="SSF49879">
    <property type="entry name" value="SMAD/FHA domain"/>
    <property type="match status" value="1"/>
</dbReference>
<dbReference type="InterPro" id="IPR000253">
    <property type="entry name" value="FHA_dom"/>
</dbReference>
<accession>A0A7W8G7Q7</accession>